<gene>
    <name evidence="3" type="ORF">SAMN04489742_4443</name>
</gene>
<dbReference type="EMBL" id="FNKH01000002">
    <property type="protein sequence ID" value="SDR18480.1"/>
    <property type="molecule type" value="Genomic_DNA"/>
</dbReference>
<dbReference type="PANTHER" id="PTHR30204">
    <property type="entry name" value="REDOX-CYCLING DRUG-SENSING TRANSCRIPTIONAL ACTIVATOR SOXR"/>
    <property type="match status" value="1"/>
</dbReference>
<dbReference type="STRING" id="37928.SAMN04489742_4443"/>
<evidence type="ECO:0000256" key="1">
    <source>
        <dbReference type="ARBA" id="ARBA00023125"/>
    </source>
</evidence>
<dbReference type="Gene3D" id="1.10.1660.10">
    <property type="match status" value="1"/>
</dbReference>
<dbReference type="CDD" id="cd00592">
    <property type="entry name" value="HTH_MerR-like"/>
    <property type="match status" value="1"/>
</dbReference>
<dbReference type="InterPro" id="IPR009061">
    <property type="entry name" value="DNA-bd_dom_put_sf"/>
</dbReference>
<dbReference type="SUPFAM" id="SSF46955">
    <property type="entry name" value="Putative DNA-binding domain"/>
    <property type="match status" value="1"/>
</dbReference>
<feature type="domain" description="HTH merR-type" evidence="2">
    <location>
        <begin position="34"/>
        <end position="96"/>
    </location>
</feature>
<evidence type="ECO:0000313" key="4">
    <source>
        <dbReference type="Proteomes" id="UP000181917"/>
    </source>
</evidence>
<proteinExistence type="predicted"/>
<protein>
    <submittedName>
        <fullName evidence="3">MerR family regulatory protein</fullName>
    </submittedName>
</protein>
<dbReference type="AlphaFoldDB" id="A0A1H1GZ89"/>
<dbReference type="GO" id="GO:0003677">
    <property type="term" value="F:DNA binding"/>
    <property type="evidence" value="ECO:0007669"/>
    <property type="project" value="UniProtKB-KW"/>
</dbReference>
<evidence type="ECO:0000259" key="2">
    <source>
        <dbReference type="PROSITE" id="PS50937"/>
    </source>
</evidence>
<dbReference type="OrthoDB" id="3191171at2"/>
<evidence type="ECO:0000313" key="3">
    <source>
        <dbReference type="EMBL" id="SDR18480.1"/>
    </source>
</evidence>
<reference evidence="3 4" key="1">
    <citation type="submission" date="2016-10" db="EMBL/GenBank/DDBJ databases">
        <authorList>
            <person name="de Groot N.N."/>
        </authorList>
    </citation>
    <scope>NUCLEOTIDE SEQUENCE [LARGE SCALE GENOMIC DNA]</scope>
    <source>
        <strain evidence="3 4">DSM 20117</strain>
    </source>
</reference>
<sequence>MPASQPIRRPLGTGRDTFRSSVLNIGEVLQELNAEFPQISASKIRFLEEKGLISPQRTPAGYRKYTSQDVERLRFVLALQRDQYLPLKVIKDYVDAIDRGERPDALPGGMSLTPRMVSGRLAEELNGRARSLTLAELRDAAGASTALVQELVSFGLIQAADSRYDEHALKVVKACVQLEAHGIEPRHLRPFRTAADRELGLVERAVAPISSRRDVASKARAAETAKEISDLCLNLHSALVNGHIARMDR</sequence>
<dbReference type="Proteomes" id="UP000181917">
    <property type="component" value="Unassembled WGS sequence"/>
</dbReference>
<dbReference type="InterPro" id="IPR047057">
    <property type="entry name" value="MerR_fam"/>
</dbReference>
<organism evidence="3 4">
    <name type="scientific">Crystallibacter crystallopoietes</name>
    <dbReference type="NCBI Taxonomy" id="37928"/>
    <lineage>
        <taxon>Bacteria</taxon>
        <taxon>Bacillati</taxon>
        <taxon>Actinomycetota</taxon>
        <taxon>Actinomycetes</taxon>
        <taxon>Micrococcales</taxon>
        <taxon>Micrococcaceae</taxon>
        <taxon>Crystallibacter</taxon>
    </lineage>
</organism>
<dbReference type="SMART" id="SM00422">
    <property type="entry name" value="HTH_MERR"/>
    <property type="match status" value="1"/>
</dbReference>
<dbReference type="PROSITE" id="PS50937">
    <property type="entry name" value="HTH_MERR_2"/>
    <property type="match status" value="1"/>
</dbReference>
<keyword evidence="4" id="KW-1185">Reference proteome</keyword>
<dbReference type="PANTHER" id="PTHR30204:SF89">
    <property type="entry name" value="HTH MERR-TYPE DOMAIN-CONTAINING PROTEIN"/>
    <property type="match status" value="1"/>
</dbReference>
<dbReference type="InterPro" id="IPR000551">
    <property type="entry name" value="MerR-type_HTH_dom"/>
</dbReference>
<keyword evidence="1" id="KW-0238">DNA-binding</keyword>
<dbReference type="Pfam" id="PF13411">
    <property type="entry name" value="MerR_1"/>
    <property type="match status" value="1"/>
</dbReference>
<dbReference type="GO" id="GO:0003700">
    <property type="term" value="F:DNA-binding transcription factor activity"/>
    <property type="evidence" value="ECO:0007669"/>
    <property type="project" value="InterPro"/>
</dbReference>
<accession>A0A1H1GZ89</accession>
<name>A0A1H1GZ89_9MICC</name>